<name>A0A518CI61_9PLAN</name>
<dbReference type="AlphaFoldDB" id="A0A518CI61"/>
<keyword evidence="1" id="KW-0472">Membrane</keyword>
<evidence type="ECO:0000313" key="2">
    <source>
        <dbReference type="EMBL" id="QDU78919.1"/>
    </source>
</evidence>
<keyword evidence="1" id="KW-0812">Transmembrane</keyword>
<reference evidence="2 3" key="1">
    <citation type="submission" date="2019-02" db="EMBL/GenBank/DDBJ databases">
        <title>Deep-cultivation of Planctomycetes and their phenomic and genomic characterization uncovers novel biology.</title>
        <authorList>
            <person name="Wiegand S."/>
            <person name="Jogler M."/>
            <person name="Boedeker C."/>
            <person name="Pinto D."/>
            <person name="Vollmers J."/>
            <person name="Rivas-Marin E."/>
            <person name="Kohn T."/>
            <person name="Peeters S.H."/>
            <person name="Heuer A."/>
            <person name="Rast P."/>
            <person name="Oberbeckmann S."/>
            <person name="Bunk B."/>
            <person name="Jeske O."/>
            <person name="Meyerdierks A."/>
            <person name="Storesund J.E."/>
            <person name="Kallscheuer N."/>
            <person name="Luecker S."/>
            <person name="Lage O.M."/>
            <person name="Pohl T."/>
            <person name="Merkel B.J."/>
            <person name="Hornburger P."/>
            <person name="Mueller R.-W."/>
            <person name="Bruemmer F."/>
            <person name="Labrenz M."/>
            <person name="Spormann A.M."/>
            <person name="Op den Camp H."/>
            <person name="Overmann J."/>
            <person name="Amann R."/>
            <person name="Jetten M.S.M."/>
            <person name="Mascher T."/>
            <person name="Medema M.H."/>
            <person name="Devos D.P."/>
            <person name="Kaster A.-K."/>
            <person name="Ovreas L."/>
            <person name="Rohde M."/>
            <person name="Galperin M.Y."/>
            <person name="Jogler C."/>
        </authorList>
    </citation>
    <scope>NUCLEOTIDE SEQUENCE [LARGE SCALE GENOMIC DNA]</scope>
    <source>
        <strain evidence="2 3">Pla110</strain>
    </source>
</reference>
<feature type="transmembrane region" description="Helical" evidence="1">
    <location>
        <begin position="77"/>
        <end position="99"/>
    </location>
</feature>
<keyword evidence="3" id="KW-1185">Reference proteome</keyword>
<dbReference type="Proteomes" id="UP000317178">
    <property type="component" value="Chromosome"/>
</dbReference>
<gene>
    <name evidence="2" type="ORF">Pla110_06230</name>
</gene>
<keyword evidence="1" id="KW-1133">Transmembrane helix</keyword>
<dbReference type="EMBL" id="CP036281">
    <property type="protein sequence ID" value="QDU78919.1"/>
    <property type="molecule type" value="Genomic_DNA"/>
</dbReference>
<organism evidence="2 3">
    <name type="scientific">Polystyrenella longa</name>
    <dbReference type="NCBI Taxonomy" id="2528007"/>
    <lineage>
        <taxon>Bacteria</taxon>
        <taxon>Pseudomonadati</taxon>
        <taxon>Planctomycetota</taxon>
        <taxon>Planctomycetia</taxon>
        <taxon>Planctomycetales</taxon>
        <taxon>Planctomycetaceae</taxon>
        <taxon>Polystyrenella</taxon>
    </lineage>
</organism>
<proteinExistence type="predicted"/>
<dbReference type="KEGG" id="plon:Pla110_06230"/>
<protein>
    <submittedName>
        <fullName evidence="2">Uncharacterized protein</fullName>
    </submittedName>
</protein>
<dbReference type="RefSeq" id="WP_144993043.1">
    <property type="nucleotide sequence ID" value="NZ_CP036281.1"/>
</dbReference>
<evidence type="ECO:0000256" key="1">
    <source>
        <dbReference type="SAM" id="Phobius"/>
    </source>
</evidence>
<accession>A0A518CI61</accession>
<evidence type="ECO:0000313" key="3">
    <source>
        <dbReference type="Proteomes" id="UP000317178"/>
    </source>
</evidence>
<feature type="transmembrane region" description="Helical" evidence="1">
    <location>
        <begin position="49"/>
        <end position="71"/>
    </location>
</feature>
<sequence>MFDGGFGLLMNDDRPDADKPTCFVDSRPDGSHALMVFGKRTRTEKISHTIPVIIGVLLGGGLLVFNLMFPQMLPQDFFVLAFFTVLMTAVLMSLFISFIRIWNLNSEKSLGGIVVHLLSDGSCELPRSSENIDPFVTPKLQLVIDTVTIRRGPSTTVSVRSEINLTVGMERDERRVPLLGCRRSHRSLRDLAKEIAEKTGWPLSVVEGGGFFARF</sequence>